<dbReference type="Proteomes" id="UP000520767">
    <property type="component" value="Unassembled WGS sequence"/>
</dbReference>
<dbReference type="Gene3D" id="2.60.200.20">
    <property type="match status" value="1"/>
</dbReference>
<evidence type="ECO:0000313" key="5">
    <source>
        <dbReference type="Proteomes" id="UP000520767"/>
    </source>
</evidence>
<keyword evidence="1" id="KW-0597">Phosphoprotein</keyword>
<evidence type="ECO:0000256" key="2">
    <source>
        <dbReference type="SAM" id="MobiDB-lite"/>
    </source>
</evidence>
<protein>
    <recommendedName>
        <fullName evidence="3">FHA domain-containing protein</fullName>
    </recommendedName>
</protein>
<dbReference type="AlphaFoldDB" id="A0A7W7Q3Z4"/>
<reference evidence="4 5" key="1">
    <citation type="submission" date="2020-08" db="EMBL/GenBank/DDBJ databases">
        <title>Genomic Encyclopedia of Type Strains, Phase III (KMG-III): the genomes of soil and plant-associated and newly described type strains.</title>
        <authorList>
            <person name="Whitman W."/>
        </authorList>
    </citation>
    <scope>NUCLEOTIDE SEQUENCE [LARGE SCALE GENOMIC DNA]</scope>
    <source>
        <strain evidence="4 5">CECT 8960</strain>
    </source>
</reference>
<sequence length="280" mass="30493">MDGSTLFADGQRLSGSHDSLAYGVPRSAPGAIYALAIGGGFAVGPREGRTVVFGRNKPEVHICIGEDDRRVSRQHGLLTCQDGRWWVSNTGRLPIRLPGSQWLFSSEESLPLAAGYTPLFVPGTRGREHLLELYVAGDDGTRPAPRPGDLTEPPRTWRLQADERLVLVALGQRYLLHESDPQPLGRQQVAEQLNELQPGTWTARKVEHTVTAVRSRLSKSGVGGLTREEVGEPVGNKLNDNLLRELLLSTTLVPPDLRLLEDGDENTDENTGGDGGEDAR</sequence>
<feature type="region of interest" description="Disordered" evidence="2">
    <location>
        <begin position="257"/>
        <end position="280"/>
    </location>
</feature>
<dbReference type="CDD" id="cd00060">
    <property type="entry name" value="FHA"/>
    <property type="match status" value="1"/>
</dbReference>
<keyword evidence="5" id="KW-1185">Reference proteome</keyword>
<accession>A0A7W7Q3Z4</accession>
<dbReference type="PROSITE" id="PS50006">
    <property type="entry name" value="FHA_DOMAIN"/>
    <property type="match status" value="1"/>
</dbReference>
<feature type="domain" description="FHA" evidence="3">
    <location>
        <begin position="51"/>
        <end position="92"/>
    </location>
</feature>
<dbReference type="Pfam" id="PF00498">
    <property type="entry name" value="FHA"/>
    <property type="match status" value="1"/>
</dbReference>
<proteinExistence type="predicted"/>
<dbReference type="EMBL" id="JACHJQ010000003">
    <property type="protein sequence ID" value="MBB4906408.1"/>
    <property type="molecule type" value="Genomic_DNA"/>
</dbReference>
<dbReference type="InterPro" id="IPR000253">
    <property type="entry name" value="FHA_dom"/>
</dbReference>
<evidence type="ECO:0000259" key="3">
    <source>
        <dbReference type="PROSITE" id="PS50006"/>
    </source>
</evidence>
<organism evidence="4 5">
    <name type="scientific">Actinophytocola algeriensis</name>
    <dbReference type="NCBI Taxonomy" id="1768010"/>
    <lineage>
        <taxon>Bacteria</taxon>
        <taxon>Bacillati</taxon>
        <taxon>Actinomycetota</taxon>
        <taxon>Actinomycetes</taxon>
        <taxon>Pseudonocardiales</taxon>
        <taxon>Pseudonocardiaceae</taxon>
    </lineage>
</organism>
<comment type="caution">
    <text evidence="4">The sequence shown here is derived from an EMBL/GenBank/DDBJ whole genome shotgun (WGS) entry which is preliminary data.</text>
</comment>
<dbReference type="InterPro" id="IPR008984">
    <property type="entry name" value="SMAD_FHA_dom_sf"/>
</dbReference>
<dbReference type="SUPFAM" id="SSF49879">
    <property type="entry name" value="SMAD/FHA domain"/>
    <property type="match status" value="1"/>
</dbReference>
<dbReference type="RefSeq" id="WP_184810623.1">
    <property type="nucleotide sequence ID" value="NZ_JACHJQ010000003.1"/>
</dbReference>
<evidence type="ECO:0000256" key="1">
    <source>
        <dbReference type="ARBA" id="ARBA00022553"/>
    </source>
</evidence>
<gene>
    <name evidence="4" type="ORF">FHR82_002628</name>
</gene>
<evidence type="ECO:0000313" key="4">
    <source>
        <dbReference type="EMBL" id="MBB4906408.1"/>
    </source>
</evidence>
<name>A0A7W7Q3Z4_9PSEU</name>